<feature type="compositionally biased region" description="Polar residues" evidence="1">
    <location>
        <begin position="28"/>
        <end position="38"/>
    </location>
</feature>
<evidence type="ECO:0000256" key="1">
    <source>
        <dbReference type="SAM" id="MobiDB-lite"/>
    </source>
</evidence>
<keyword evidence="3" id="KW-1185">Reference proteome</keyword>
<proteinExistence type="predicted"/>
<gene>
    <name evidence="2" type="ORF">GCM10009665_20640</name>
</gene>
<evidence type="ECO:0000313" key="3">
    <source>
        <dbReference type="Proteomes" id="UP001500037"/>
    </source>
</evidence>
<reference evidence="2 3" key="1">
    <citation type="journal article" date="2019" name="Int. J. Syst. Evol. Microbiol.">
        <title>The Global Catalogue of Microorganisms (GCM) 10K type strain sequencing project: providing services to taxonomists for standard genome sequencing and annotation.</title>
        <authorList>
            <consortium name="The Broad Institute Genomics Platform"/>
            <consortium name="The Broad Institute Genome Sequencing Center for Infectious Disease"/>
            <person name="Wu L."/>
            <person name="Ma J."/>
        </authorList>
    </citation>
    <scope>NUCLEOTIDE SEQUENCE [LARGE SCALE GENOMIC DNA]</scope>
    <source>
        <strain evidence="2 3">JCM 13004</strain>
    </source>
</reference>
<dbReference type="Proteomes" id="UP001500037">
    <property type="component" value="Unassembled WGS sequence"/>
</dbReference>
<feature type="compositionally biased region" description="Low complexity" evidence="1">
    <location>
        <begin position="46"/>
        <end position="70"/>
    </location>
</feature>
<organism evidence="2 3">
    <name type="scientific">Kitasatospora nipponensis</name>
    <dbReference type="NCBI Taxonomy" id="258049"/>
    <lineage>
        <taxon>Bacteria</taxon>
        <taxon>Bacillati</taxon>
        <taxon>Actinomycetota</taxon>
        <taxon>Actinomycetes</taxon>
        <taxon>Kitasatosporales</taxon>
        <taxon>Streptomycetaceae</taxon>
        <taxon>Kitasatospora</taxon>
    </lineage>
</organism>
<accession>A0ABN1W0P5</accession>
<evidence type="ECO:0000313" key="2">
    <source>
        <dbReference type="EMBL" id="GAA1230079.1"/>
    </source>
</evidence>
<protein>
    <submittedName>
        <fullName evidence="2">Uncharacterized protein</fullName>
    </submittedName>
</protein>
<dbReference type="EMBL" id="BAAALF010000025">
    <property type="protein sequence ID" value="GAA1230079.1"/>
    <property type="molecule type" value="Genomic_DNA"/>
</dbReference>
<feature type="region of interest" description="Disordered" evidence="1">
    <location>
        <begin position="1"/>
        <end position="70"/>
    </location>
</feature>
<comment type="caution">
    <text evidence="2">The sequence shown here is derived from an EMBL/GenBank/DDBJ whole genome shotgun (WGS) entry which is preliminary data.</text>
</comment>
<feature type="compositionally biased region" description="Pro residues" evidence="1">
    <location>
        <begin position="1"/>
        <end position="18"/>
    </location>
</feature>
<name>A0ABN1W0P5_9ACTN</name>
<sequence length="70" mass="6755">MQTVVPPPPEPPEPPVVPGEPVDPGVVTTMQTASTTHGFTPPPGPAASAGAAEPASGTAEPASSASNSRS</sequence>